<comment type="caution">
    <text evidence="2">The sequence shown here is derived from an EMBL/GenBank/DDBJ whole genome shotgun (WGS) entry which is preliminary data.</text>
</comment>
<feature type="region of interest" description="Disordered" evidence="1">
    <location>
        <begin position="83"/>
        <end position="111"/>
    </location>
</feature>
<evidence type="ECO:0008006" key="4">
    <source>
        <dbReference type="Google" id="ProtNLM"/>
    </source>
</evidence>
<evidence type="ECO:0000313" key="3">
    <source>
        <dbReference type="Proteomes" id="UP001500994"/>
    </source>
</evidence>
<proteinExistence type="predicted"/>
<keyword evidence="3" id="KW-1185">Reference proteome</keyword>
<feature type="region of interest" description="Disordered" evidence="1">
    <location>
        <begin position="135"/>
        <end position="265"/>
    </location>
</feature>
<organism evidence="2 3">
    <name type="scientific">Streptomyces lunalinharesii</name>
    <dbReference type="NCBI Taxonomy" id="333384"/>
    <lineage>
        <taxon>Bacteria</taxon>
        <taxon>Bacillati</taxon>
        <taxon>Actinomycetota</taxon>
        <taxon>Actinomycetes</taxon>
        <taxon>Kitasatosporales</taxon>
        <taxon>Streptomycetaceae</taxon>
        <taxon>Streptomyces</taxon>
    </lineage>
</organism>
<dbReference type="Proteomes" id="UP001500994">
    <property type="component" value="Unassembled WGS sequence"/>
</dbReference>
<feature type="compositionally biased region" description="Basic and acidic residues" evidence="1">
    <location>
        <begin position="196"/>
        <end position="208"/>
    </location>
</feature>
<dbReference type="Pfam" id="PF06013">
    <property type="entry name" value="WXG100"/>
    <property type="match status" value="1"/>
</dbReference>
<evidence type="ECO:0000313" key="2">
    <source>
        <dbReference type="EMBL" id="GAA2652261.1"/>
    </source>
</evidence>
<accession>A0ABP6DX18</accession>
<dbReference type="SUPFAM" id="SSF140453">
    <property type="entry name" value="EsxAB dimer-like"/>
    <property type="match status" value="1"/>
</dbReference>
<sequence>MTEPRRNPHALHEAAAGWRDMGKHLDGLVRDLDRHVGTAAAADWHGPAGEAFAGEWHQLKRSVDESLPAFELAAADLDEAAAAHSTDSAGQDHAASAASAAPAGGAQNATQSSGRDMAYGFMALGQLANGLGGAFGKQGRGGGGQSQAPQLRHQWDSSTAAHGPDPFDTPRDGAAATRGGEGIAKGVRTNPAEAQRAADEQEAKDAARQKAAAQQTAADKDAEKAADGAGDEAAGHAPGAGADAGPADGADAPPGPNVTQHGAFG</sequence>
<protein>
    <recommendedName>
        <fullName evidence="4">WXG100 family type VII secretion target</fullName>
    </recommendedName>
</protein>
<evidence type="ECO:0000256" key="1">
    <source>
        <dbReference type="SAM" id="MobiDB-lite"/>
    </source>
</evidence>
<gene>
    <name evidence="2" type="ORF">GCM10009864_15990</name>
</gene>
<feature type="compositionally biased region" description="Gly residues" evidence="1">
    <location>
        <begin position="135"/>
        <end position="145"/>
    </location>
</feature>
<reference evidence="3" key="1">
    <citation type="journal article" date="2019" name="Int. J. Syst. Evol. Microbiol.">
        <title>The Global Catalogue of Microorganisms (GCM) 10K type strain sequencing project: providing services to taxonomists for standard genome sequencing and annotation.</title>
        <authorList>
            <consortium name="The Broad Institute Genomics Platform"/>
            <consortium name="The Broad Institute Genome Sequencing Center for Infectious Disease"/>
            <person name="Wu L."/>
            <person name="Ma J."/>
        </authorList>
    </citation>
    <scope>NUCLEOTIDE SEQUENCE [LARGE SCALE GENOMIC DNA]</scope>
    <source>
        <strain evidence="3">JCM 16374</strain>
    </source>
</reference>
<name>A0ABP6DX18_9ACTN</name>
<dbReference type="RefSeq" id="WP_344574273.1">
    <property type="nucleotide sequence ID" value="NZ_BAAARK010000003.1"/>
</dbReference>
<dbReference type="Gene3D" id="1.10.287.1060">
    <property type="entry name" value="ESAT-6-like"/>
    <property type="match status" value="1"/>
</dbReference>
<dbReference type="InterPro" id="IPR036689">
    <property type="entry name" value="ESAT-6-like_sf"/>
</dbReference>
<feature type="compositionally biased region" description="Low complexity" evidence="1">
    <location>
        <begin position="227"/>
        <end position="252"/>
    </location>
</feature>
<dbReference type="InterPro" id="IPR010310">
    <property type="entry name" value="T7SS_ESAT-6-like"/>
</dbReference>
<dbReference type="EMBL" id="BAAARK010000003">
    <property type="protein sequence ID" value="GAA2652261.1"/>
    <property type="molecule type" value="Genomic_DNA"/>
</dbReference>